<dbReference type="NCBIfam" id="TIGR03635">
    <property type="entry name" value="uS17_bact"/>
    <property type="match status" value="1"/>
</dbReference>
<proteinExistence type="inferred from homology"/>
<dbReference type="RefSeq" id="WP_277577192.1">
    <property type="nucleotide sequence ID" value="NZ_JANRMI010000001.1"/>
</dbReference>
<evidence type="ECO:0000256" key="3">
    <source>
        <dbReference type="ARBA" id="ARBA00022884"/>
    </source>
</evidence>
<sequence>MSTETNTRGRKIEVVGEVISDKMDKTISVLIYRMVKHAKYGKYVKKTSVFKAHDEKNQAKTGDIVKIRETRPLSKTKRWALAEIVEAAKA</sequence>
<dbReference type="Proteomes" id="UP001152321">
    <property type="component" value="Unassembled WGS sequence"/>
</dbReference>
<evidence type="ECO:0000256" key="7">
    <source>
        <dbReference type="RuleBase" id="RU003872"/>
    </source>
</evidence>
<dbReference type="PANTHER" id="PTHR10744">
    <property type="entry name" value="40S RIBOSOMAL PROTEIN S11 FAMILY MEMBER"/>
    <property type="match status" value="1"/>
</dbReference>
<organism evidence="8 9">
    <name type="scientific">Bdellovibrio svalbardensis</name>
    <dbReference type="NCBI Taxonomy" id="2972972"/>
    <lineage>
        <taxon>Bacteria</taxon>
        <taxon>Pseudomonadati</taxon>
        <taxon>Bdellovibrionota</taxon>
        <taxon>Bdellovibrionia</taxon>
        <taxon>Bdellovibrionales</taxon>
        <taxon>Pseudobdellovibrionaceae</taxon>
        <taxon>Bdellovibrio</taxon>
    </lineage>
</organism>
<protein>
    <recommendedName>
        <fullName evidence="6">Small ribosomal subunit protein uS17</fullName>
    </recommendedName>
</protein>
<dbReference type="Pfam" id="PF00366">
    <property type="entry name" value="Ribosomal_S17"/>
    <property type="match status" value="1"/>
</dbReference>
<comment type="caution">
    <text evidence="8">The sequence shown here is derived from an EMBL/GenBank/DDBJ whole genome shotgun (WGS) entry which is preliminary data.</text>
</comment>
<dbReference type="SUPFAM" id="SSF50249">
    <property type="entry name" value="Nucleic acid-binding proteins"/>
    <property type="match status" value="1"/>
</dbReference>
<accession>A0ABT6DFW8</accession>
<keyword evidence="5 6" id="KW-0687">Ribonucleoprotein</keyword>
<evidence type="ECO:0000256" key="2">
    <source>
        <dbReference type="ARBA" id="ARBA00022730"/>
    </source>
</evidence>
<evidence type="ECO:0000256" key="5">
    <source>
        <dbReference type="ARBA" id="ARBA00023274"/>
    </source>
</evidence>
<comment type="function">
    <text evidence="6">One of the primary rRNA binding proteins, it binds specifically to the 5'-end of 16S ribosomal RNA.</text>
</comment>
<dbReference type="InterPro" id="IPR000266">
    <property type="entry name" value="Ribosomal_uS17"/>
</dbReference>
<reference evidence="8" key="1">
    <citation type="submission" date="2022-08" db="EMBL/GenBank/DDBJ databases">
        <title>Novel Bdellovibrio Species Isolated from Svalbard: Designation Bdellovibrio svalbardensis.</title>
        <authorList>
            <person name="Mitchell R.J."/>
            <person name="Choi S.Y."/>
        </authorList>
    </citation>
    <scope>NUCLEOTIDE SEQUENCE</scope>
    <source>
        <strain evidence="8">PAP01</strain>
    </source>
</reference>
<evidence type="ECO:0000256" key="1">
    <source>
        <dbReference type="ARBA" id="ARBA00010254"/>
    </source>
</evidence>
<dbReference type="InterPro" id="IPR019984">
    <property type="entry name" value="Ribosomal_uS17_bact/chlr"/>
</dbReference>
<dbReference type="GO" id="GO:0005840">
    <property type="term" value="C:ribosome"/>
    <property type="evidence" value="ECO:0007669"/>
    <property type="project" value="UniProtKB-KW"/>
</dbReference>
<evidence type="ECO:0000256" key="4">
    <source>
        <dbReference type="ARBA" id="ARBA00022980"/>
    </source>
</evidence>
<keyword evidence="4 6" id="KW-0689">Ribosomal protein</keyword>
<name>A0ABT6DFW8_9BACT</name>
<comment type="similarity">
    <text evidence="1 6 7">Belongs to the universal ribosomal protein uS17 family.</text>
</comment>
<keyword evidence="3 6" id="KW-0694">RNA-binding</keyword>
<dbReference type="CDD" id="cd00364">
    <property type="entry name" value="Ribosomal_uS17"/>
    <property type="match status" value="1"/>
</dbReference>
<evidence type="ECO:0000256" key="6">
    <source>
        <dbReference type="HAMAP-Rule" id="MF_01345"/>
    </source>
</evidence>
<dbReference type="InterPro" id="IPR012340">
    <property type="entry name" value="NA-bd_OB-fold"/>
</dbReference>
<comment type="subunit">
    <text evidence="6">Part of the 30S ribosomal subunit.</text>
</comment>
<dbReference type="Gene3D" id="2.40.50.140">
    <property type="entry name" value="Nucleic acid-binding proteins"/>
    <property type="match status" value="1"/>
</dbReference>
<dbReference type="PRINTS" id="PR00973">
    <property type="entry name" value="RIBOSOMALS17"/>
</dbReference>
<dbReference type="InterPro" id="IPR019979">
    <property type="entry name" value="Ribosomal_uS17_CS"/>
</dbReference>
<dbReference type="HAMAP" id="MF_01345_B">
    <property type="entry name" value="Ribosomal_uS17_B"/>
    <property type="match status" value="1"/>
</dbReference>
<keyword evidence="9" id="KW-1185">Reference proteome</keyword>
<dbReference type="PROSITE" id="PS00056">
    <property type="entry name" value="RIBOSOMAL_S17"/>
    <property type="match status" value="1"/>
</dbReference>
<gene>
    <name evidence="6 8" type="primary">rpsQ</name>
    <name evidence="8" type="ORF">NWE73_05070</name>
</gene>
<dbReference type="NCBIfam" id="NF004123">
    <property type="entry name" value="PRK05610.1"/>
    <property type="match status" value="1"/>
</dbReference>
<keyword evidence="2 6" id="KW-0699">rRNA-binding</keyword>
<evidence type="ECO:0000313" key="9">
    <source>
        <dbReference type="Proteomes" id="UP001152321"/>
    </source>
</evidence>
<dbReference type="PANTHER" id="PTHR10744:SF1">
    <property type="entry name" value="SMALL RIBOSOMAL SUBUNIT PROTEIN US17M"/>
    <property type="match status" value="1"/>
</dbReference>
<dbReference type="EMBL" id="JANRMI010000001">
    <property type="protein sequence ID" value="MDG0815721.1"/>
    <property type="molecule type" value="Genomic_DNA"/>
</dbReference>
<evidence type="ECO:0000313" key="8">
    <source>
        <dbReference type="EMBL" id="MDG0815721.1"/>
    </source>
</evidence>